<dbReference type="Gene3D" id="2.115.10.20">
    <property type="entry name" value="Glycosyl hydrolase domain, family 43"/>
    <property type="match status" value="1"/>
</dbReference>
<comment type="function">
    <text evidence="9">Enables the bacterium to metabolize sucrose as a sole carbon source.</text>
</comment>
<evidence type="ECO:0000259" key="10">
    <source>
        <dbReference type="Pfam" id="PF00251"/>
    </source>
</evidence>
<organism evidence="12 13">
    <name type="scientific">Streptococcus moroccensis</name>
    <dbReference type="NCBI Taxonomy" id="1451356"/>
    <lineage>
        <taxon>Bacteria</taxon>
        <taxon>Bacillati</taxon>
        <taxon>Bacillota</taxon>
        <taxon>Bacilli</taxon>
        <taxon>Lactobacillales</taxon>
        <taxon>Streptococcaceae</taxon>
        <taxon>Streptococcus</taxon>
    </lineage>
</organism>
<dbReference type="InterPro" id="IPR051214">
    <property type="entry name" value="GH32_Enzymes"/>
</dbReference>
<evidence type="ECO:0000256" key="5">
    <source>
        <dbReference type="ARBA" id="ARBA00022801"/>
    </source>
</evidence>
<dbReference type="PROSITE" id="PS00609">
    <property type="entry name" value="GLYCOSYL_HYDROL_F32"/>
    <property type="match status" value="1"/>
</dbReference>
<comment type="caution">
    <text evidence="12">The sequence shown here is derived from an EMBL/GenBank/DDBJ whole genome shotgun (WGS) entry which is preliminary data.</text>
</comment>
<dbReference type="EC" id="3.2.1.26" evidence="3 8"/>
<name>A0ABT9YTS9_9STRE</name>
<reference evidence="12 13" key="1">
    <citation type="submission" date="2023-07" db="EMBL/GenBank/DDBJ databases">
        <title>Genomic Encyclopedia of Type Strains, Phase IV (KMG-IV): sequencing the most valuable type-strain genomes for metagenomic binning, comparative biology and taxonomic classification.</title>
        <authorList>
            <person name="Goeker M."/>
        </authorList>
    </citation>
    <scope>NUCLEOTIDE SEQUENCE [LARGE SCALE GENOMIC DNA]</scope>
    <source>
        <strain evidence="12 13">DSM 105143</strain>
    </source>
</reference>
<comment type="catalytic activity">
    <reaction evidence="8">
        <text>Hydrolysis of terminal non-reducing beta-D-fructofuranoside residues in beta-D-fructofuranosides.</text>
        <dbReference type="EC" id="3.2.1.26"/>
    </reaction>
</comment>
<dbReference type="InterPro" id="IPR013148">
    <property type="entry name" value="Glyco_hydro_32_N"/>
</dbReference>
<comment type="pathway">
    <text evidence="1 9">Glycan biosynthesis; sucrose metabolism.</text>
</comment>
<dbReference type="InterPro" id="IPR006232">
    <property type="entry name" value="Suc6P_hydrolase"/>
</dbReference>
<evidence type="ECO:0000256" key="7">
    <source>
        <dbReference type="ARBA" id="ARBA00033367"/>
    </source>
</evidence>
<comment type="subcellular location">
    <subcellularLocation>
        <location evidence="9">Cytoplasm</location>
    </subcellularLocation>
</comment>
<keyword evidence="5 8" id="KW-0378">Hydrolase</keyword>
<dbReference type="PANTHER" id="PTHR43101">
    <property type="entry name" value="BETA-FRUCTOSIDASE"/>
    <property type="match status" value="1"/>
</dbReference>
<dbReference type="SUPFAM" id="SSF75005">
    <property type="entry name" value="Arabinanase/levansucrase/invertase"/>
    <property type="match status" value="1"/>
</dbReference>
<comment type="similarity">
    <text evidence="2 8">Belongs to the glycosyl hydrolase 32 family.</text>
</comment>
<dbReference type="SMART" id="SM00640">
    <property type="entry name" value="Glyco_32"/>
    <property type="match status" value="1"/>
</dbReference>
<keyword evidence="13" id="KW-1185">Reference proteome</keyword>
<evidence type="ECO:0000256" key="9">
    <source>
        <dbReference type="RuleBase" id="RU365015"/>
    </source>
</evidence>
<evidence type="ECO:0000256" key="1">
    <source>
        <dbReference type="ARBA" id="ARBA00004914"/>
    </source>
</evidence>
<dbReference type="EMBL" id="JAUSTM010000011">
    <property type="protein sequence ID" value="MDQ0222768.1"/>
    <property type="molecule type" value="Genomic_DNA"/>
</dbReference>
<evidence type="ECO:0000256" key="3">
    <source>
        <dbReference type="ARBA" id="ARBA00012758"/>
    </source>
</evidence>
<dbReference type="GO" id="GO:0004564">
    <property type="term" value="F:beta-fructofuranosidase activity"/>
    <property type="evidence" value="ECO:0007669"/>
    <property type="project" value="UniProtKB-EC"/>
</dbReference>
<dbReference type="InterPro" id="IPR013189">
    <property type="entry name" value="Glyco_hydro_32_C"/>
</dbReference>
<evidence type="ECO:0000256" key="6">
    <source>
        <dbReference type="ARBA" id="ARBA00023295"/>
    </source>
</evidence>
<evidence type="ECO:0000313" key="12">
    <source>
        <dbReference type="EMBL" id="MDQ0222768.1"/>
    </source>
</evidence>
<dbReference type="NCBIfam" id="TIGR01322">
    <property type="entry name" value="scrB_fam"/>
    <property type="match status" value="1"/>
</dbReference>
<dbReference type="InterPro" id="IPR018053">
    <property type="entry name" value="Glyco_hydro_32_AS"/>
</dbReference>
<gene>
    <name evidence="12" type="ORF">J2S23_001326</name>
</gene>
<dbReference type="Proteomes" id="UP001223079">
    <property type="component" value="Unassembled WGS sequence"/>
</dbReference>
<dbReference type="InterPro" id="IPR013320">
    <property type="entry name" value="ConA-like_dom_sf"/>
</dbReference>
<dbReference type="RefSeq" id="WP_307121951.1">
    <property type="nucleotide sequence ID" value="NZ_JAUSTM010000011.1"/>
</dbReference>
<dbReference type="Gene3D" id="2.60.120.560">
    <property type="entry name" value="Exo-inulinase, domain 1"/>
    <property type="match status" value="1"/>
</dbReference>
<dbReference type="Pfam" id="PF08244">
    <property type="entry name" value="Glyco_hydro_32C"/>
    <property type="match status" value="1"/>
</dbReference>
<keyword evidence="6 8" id="KW-0326">Glycosidase</keyword>
<dbReference type="SUPFAM" id="SSF49899">
    <property type="entry name" value="Concanavalin A-like lectins/glucanases"/>
    <property type="match status" value="1"/>
</dbReference>
<keyword evidence="9" id="KW-0119">Carbohydrate metabolism</keyword>
<protein>
    <recommendedName>
        <fullName evidence="4 8">Sucrose-6-phosphate hydrolase</fullName>
        <ecNumber evidence="3 8">3.2.1.26</ecNumber>
    </recommendedName>
    <alternativeName>
        <fullName evidence="7 9">Invertase</fullName>
    </alternativeName>
</protein>
<evidence type="ECO:0000256" key="8">
    <source>
        <dbReference type="RuleBase" id="RU362110"/>
    </source>
</evidence>
<keyword evidence="9" id="KW-0963">Cytoplasm</keyword>
<accession>A0ABT9YTS9</accession>
<evidence type="ECO:0000256" key="2">
    <source>
        <dbReference type="ARBA" id="ARBA00009902"/>
    </source>
</evidence>
<dbReference type="InterPro" id="IPR023296">
    <property type="entry name" value="Glyco_hydro_beta-prop_sf"/>
</dbReference>
<evidence type="ECO:0000259" key="11">
    <source>
        <dbReference type="Pfam" id="PF08244"/>
    </source>
</evidence>
<dbReference type="PANTHER" id="PTHR43101:SF1">
    <property type="entry name" value="BETA-FRUCTOSIDASE"/>
    <property type="match status" value="1"/>
</dbReference>
<sequence>MAFDSSLRYRPYEDWNAEEIQQIEENVAKSPWHSHFHIEPKRGLLNDPNGFSYFDGKWQLFYQWFPFGAAHGLKSWVHTTSEDLVRFEETGIVLEPDHPLDTHGMYSGSAMQMDDQLFIFYTGNVRDKDWIRHPYQNGALMDKDGKLVKFDLPLITQPADTTDHFRDPQIFLYDGQYYAIIGGQDLENKGIIKLYKAVDNDYKNWEEVGDLAFGNDRTAYMMECPNLVFVDNRPVLLYCPQGLDKTVLNYDNIYPNMYKIGQDFDPEKAEILEPSALQNLDYGFECYATQGFNAPDGRALTVSWLGLPDVTYPTDDYDYQGALSLVKELRLQDGKLYQYPVDAITSLRQDEKPFAAQMETDNVYELQLTIPKGSQTELVLCADADGKGLKLSIDLQEGTFTVDRSQAGQQYALDFGQTRSCFLDNQDTTLAIFMDKSIFEIFINKGEKVFSGRVYPNDDQTGIRLTHGQAEGTFYTLNHGR</sequence>
<evidence type="ECO:0000256" key="4">
    <source>
        <dbReference type="ARBA" id="ARBA00019623"/>
    </source>
</evidence>
<feature type="domain" description="Glycosyl hydrolase family 32 C-terminal" evidence="11">
    <location>
        <begin position="358"/>
        <end position="473"/>
    </location>
</feature>
<dbReference type="CDD" id="cd18623">
    <property type="entry name" value="GH32_ScrB-like"/>
    <property type="match status" value="1"/>
</dbReference>
<dbReference type="Pfam" id="PF00251">
    <property type="entry name" value="Glyco_hydro_32N"/>
    <property type="match status" value="1"/>
</dbReference>
<dbReference type="InterPro" id="IPR001362">
    <property type="entry name" value="Glyco_hydro_32"/>
</dbReference>
<evidence type="ECO:0000313" key="13">
    <source>
        <dbReference type="Proteomes" id="UP001223079"/>
    </source>
</evidence>
<proteinExistence type="inferred from homology"/>
<feature type="domain" description="Glycosyl hydrolase family 32 N-terminal" evidence="10">
    <location>
        <begin position="37"/>
        <end position="340"/>
    </location>
</feature>